<keyword evidence="2" id="KW-1185">Reference proteome</keyword>
<sequence>MCSFGRHWICWRREGLLDLDLVGAPSPTDGDGGDGCGGAVVGKPSSPARCFTASSLPSPTPPTSWSGSAFVASGGRPALFPPICGVELHVGGGMVPVWYGVAGSSL</sequence>
<proteinExistence type="predicted"/>
<evidence type="ECO:0000313" key="1">
    <source>
        <dbReference type="EMBL" id="KAF0892436.1"/>
    </source>
</evidence>
<dbReference type="Proteomes" id="UP000479710">
    <property type="component" value="Unassembled WGS sequence"/>
</dbReference>
<dbReference type="EMBL" id="SPHZ02000011">
    <property type="protein sequence ID" value="KAF0892436.1"/>
    <property type="molecule type" value="Genomic_DNA"/>
</dbReference>
<protein>
    <submittedName>
        <fullName evidence="1">Uncharacterized protein</fullName>
    </submittedName>
</protein>
<name>A0A6G1BWX8_9ORYZ</name>
<comment type="caution">
    <text evidence="1">The sequence shown here is derived from an EMBL/GenBank/DDBJ whole genome shotgun (WGS) entry which is preliminary data.</text>
</comment>
<gene>
    <name evidence="1" type="ORF">E2562_016723</name>
</gene>
<dbReference type="AlphaFoldDB" id="A0A6G1BWX8"/>
<organism evidence="1 2">
    <name type="scientific">Oryza meyeriana var. granulata</name>
    <dbReference type="NCBI Taxonomy" id="110450"/>
    <lineage>
        <taxon>Eukaryota</taxon>
        <taxon>Viridiplantae</taxon>
        <taxon>Streptophyta</taxon>
        <taxon>Embryophyta</taxon>
        <taxon>Tracheophyta</taxon>
        <taxon>Spermatophyta</taxon>
        <taxon>Magnoliopsida</taxon>
        <taxon>Liliopsida</taxon>
        <taxon>Poales</taxon>
        <taxon>Poaceae</taxon>
        <taxon>BOP clade</taxon>
        <taxon>Oryzoideae</taxon>
        <taxon>Oryzeae</taxon>
        <taxon>Oryzinae</taxon>
        <taxon>Oryza</taxon>
        <taxon>Oryza meyeriana</taxon>
    </lineage>
</organism>
<evidence type="ECO:0000313" key="2">
    <source>
        <dbReference type="Proteomes" id="UP000479710"/>
    </source>
</evidence>
<reference evidence="1 2" key="1">
    <citation type="submission" date="2019-11" db="EMBL/GenBank/DDBJ databases">
        <title>Whole genome sequence of Oryza granulata.</title>
        <authorList>
            <person name="Li W."/>
        </authorList>
    </citation>
    <scope>NUCLEOTIDE SEQUENCE [LARGE SCALE GENOMIC DNA]</scope>
    <source>
        <strain evidence="2">cv. Menghai</strain>
        <tissue evidence="1">Leaf</tissue>
    </source>
</reference>
<accession>A0A6G1BWX8</accession>